<dbReference type="InterPro" id="IPR043128">
    <property type="entry name" value="Rev_trsase/Diguanyl_cyclase"/>
</dbReference>
<dbReference type="AlphaFoldDB" id="A0A845BNH2"/>
<dbReference type="SUPFAM" id="SSF55073">
    <property type="entry name" value="Nucleotide cyclase"/>
    <property type="match status" value="1"/>
</dbReference>
<dbReference type="PANTHER" id="PTHR45138:SF9">
    <property type="entry name" value="DIGUANYLATE CYCLASE DGCM-RELATED"/>
    <property type="match status" value="1"/>
</dbReference>
<dbReference type="CDD" id="cd12107">
    <property type="entry name" value="Hemerythrin"/>
    <property type="match status" value="1"/>
</dbReference>
<dbReference type="GO" id="GO:0052621">
    <property type="term" value="F:diguanylate cyclase activity"/>
    <property type="evidence" value="ECO:0007669"/>
    <property type="project" value="UniProtKB-EC"/>
</dbReference>
<evidence type="ECO:0000256" key="5">
    <source>
        <dbReference type="ARBA" id="ARBA00034247"/>
    </source>
</evidence>
<evidence type="ECO:0000256" key="2">
    <source>
        <dbReference type="ARBA" id="ARBA00012528"/>
    </source>
</evidence>
<dbReference type="GO" id="GO:0005886">
    <property type="term" value="C:plasma membrane"/>
    <property type="evidence" value="ECO:0007669"/>
    <property type="project" value="TreeGrafter"/>
</dbReference>
<dbReference type="PANTHER" id="PTHR45138">
    <property type="entry name" value="REGULATORY COMPONENTS OF SENSORY TRANSDUCTION SYSTEM"/>
    <property type="match status" value="1"/>
</dbReference>
<protein>
    <recommendedName>
        <fullName evidence="2">diguanylate cyclase</fullName>
        <ecNumber evidence="2">2.7.7.65</ecNumber>
    </recommendedName>
</protein>
<evidence type="ECO:0000256" key="1">
    <source>
        <dbReference type="ARBA" id="ARBA00010587"/>
    </source>
</evidence>
<organism evidence="8 9">
    <name type="scientific">Craterilacuibacter sinensis</name>
    <dbReference type="NCBI Taxonomy" id="2686017"/>
    <lineage>
        <taxon>Bacteria</taxon>
        <taxon>Pseudomonadati</taxon>
        <taxon>Pseudomonadota</taxon>
        <taxon>Betaproteobacteria</taxon>
        <taxon>Neisseriales</taxon>
        <taxon>Neisseriaceae</taxon>
        <taxon>Craterilacuibacter</taxon>
    </lineage>
</organism>
<dbReference type="Proteomes" id="UP000467214">
    <property type="component" value="Unassembled WGS sequence"/>
</dbReference>
<comment type="similarity">
    <text evidence="1">Belongs to the hemerythrin family.</text>
</comment>
<proteinExistence type="inferred from homology"/>
<keyword evidence="9" id="KW-1185">Reference proteome</keyword>
<dbReference type="EC" id="2.7.7.65" evidence="2"/>
<dbReference type="InterPro" id="IPR029787">
    <property type="entry name" value="Nucleotide_cyclase"/>
</dbReference>
<evidence type="ECO:0000256" key="3">
    <source>
        <dbReference type="ARBA" id="ARBA00022723"/>
    </source>
</evidence>
<accession>A0A845BNH2</accession>
<feature type="domain" description="GGDEF" evidence="7">
    <location>
        <begin position="191"/>
        <end position="320"/>
    </location>
</feature>
<dbReference type="NCBIfam" id="TIGR02481">
    <property type="entry name" value="hemeryth_dom"/>
    <property type="match status" value="1"/>
</dbReference>
<name>A0A845BNH2_9NEIS</name>
<feature type="coiled-coil region" evidence="6">
    <location>
        <begin position="133"/>
        <end position="160"/>
    </location>
</feature>
<evidence type="ECO:0000256" key="4">
    <source>
        <dbReference type="ARBA" id="ARBA00023004"/>
    </source>
</evidence>
<reference evidence="8 9" key="1">
    <citation type="submission" date="2019-12" db="EMBL/GenBank/DDBJ databases">
        <title>Neisseriaceae gen. nov. sp. Genome sequencing and assembly.</title>
        <authorList>
            <person name="Liu Z."/>
            <person name="Li A."/>
        </authorList>
    </citation>
    <scope>NUCLEOTIDE SEQUENCE [LARGE SCALE GENOMIC DNA]</scope>
    <source>
        <strain evidence="8 9">B2N2-7</strain>
    </source>
</reference>
<dbReference type="Gene3D" id="1.20.120.50">
    <property type="entry name" value="Hemerythrin-like"/>
    <property type="match status" value="1"/>
</dbReference>
<dbReference type="Pfam" id="PF00990">
    <property type="entry name" value="GGDEF"/>
    <property type="match status" value="1"/>
</dbReference>
<dbReference type="CDD" id="cd01949">
    <property type="entry name" value="GGDEF"/>
    <property type="match status" value="1"/>
</dbReference>
<dbReference type="InterPro" id="IPR050469">
    <property type="entry name" value="Diguanylate_Cyclase"/>
</dbReference>
<keyword evidence="6" id="KW-0175">Coiled coil</keyword>
<dbReference type="GO" id="GO:0043709">
    <property type="term" value="P:cell adhesion involved in single-species biofilm formation"/>
    <property type="evidence" value="ECO:0007669"/>
    <property type="project" value="TreeGrafter"/>
</dbReference>
<dbReference type="GO" id="GO:1902201">
    <property type="term" value="P:negative regulation of bacterial-type flagellum-dependent cell motility"/>
    <property type="evidence" value="ECO:0007669"/>
    <property type="project" value="TreeGrafter"/>
</dbReference>
<dbReference type="GO" id="GO:0046872">
    <property type="term" value="F:metal ion binding"/>
    <property type="evidence" value="ECO:0007669"/>
    <property type="project" value="UniProtKB-KW"/>
</dbReference>
<dbReference type="FunFam" id="3.30.70.270:FF:000001">
    <property type="entry name" value="Diguanylate cyclase domain protein"/>
    <property type="match status" value="1"/>
</dbReference>
<sequence length="466" mass="51823">MVMRPEALVYDRSYILSALGTMKNSRHGLASSWSAALPHSSATVAIRGEGGRYLSSTPAFSRLLGRDTVQGLTDQDCFPLEMAKHLAMLNHRVRQEGHSVCEFEPSSRLMLVEFPLSDDDISGVVVVEEPRAAQDLRQALQNAESNNRELQQNIADLESIAATDRLTGTRNRHFLERHIHNEIARAEQQECPLSVLIIDVDHFKTINDAHGHACGDEVLCELAERLRGALRASDVLVRWGGEEFLVLCPDTPQAAAVRLAERLRLAVATLPFSRSLQVTISLGIAGRQAGEPWQPWFERADAALYRAKADGRNRVEAASFDEKESDAFSNVGFLQLSWRRAYESGHDGIDAEHQALFSISNQLLDAVLQMRSRESIAELIARLLVDVSQHFQHEEAAIHAAGYPEAEQHAAIHAGLLSQAYALCARFEQGEASIGELFQFLAHEVIARHMLREDRLFFPYLNGSHA</sequence>
<dbReference type="Gene3D" id="3.30.70.270">
    <property type="match status" value="1"/>
</dbReference>
<evidence type="ECO:0000313" key="8">
    <source>
        <dbReference type="EMBL" id="MXR36001.1"/>
    </source>
</evidence>
<evidence type="ECO:0000313" key="9">
    <source>
        <dbReference type="Proteomes" id="UP000467214"/>
    </source>
</evidence>
<dbReference type="EMBL" id="WSSB01000002">
    <property type="protein sequence ID" value="MXR36001.1"/>
    <property type="molecule type" value="Genomic_DNA"/>
</dbReference>
<comment type="caution">
    <text evidence="8">The sequence shown here is derived from an EMBL/GenBank/DDBJ whole genome shotgun (WGS) entry which is preliminary data.</text>
</comment>
<dbReference type="InterPro" id="IPR035938">
    <property type="entry name" value="Hemerythrin-like_sf"/>
</dbReference>
<dbReference type="InterPro" id="IPR012312">
    <property type="entry name" value="Hemerythrin-like"/>
</dbReference>
<dbReference type="NCBIfam" id="TIGR00254">
    <property type="entry name" value="GGDEF"/>
    <property type="match status" value="1"/>
</dbReference>
<dbReference type="InterPro" id="IPR012827">
    <property type="entry name" value="Hemerythrin_metal-bd"/>
</dbReference>
<keyword evidence="3" id="KW-0479">Metal-binding</keyword>
<keyword evidence="4" id="KW-0408">Iron</keyword>
<evidence type="ECO:0000259" key="7">
    <source>
        <dbReference type="PROSITE" id="PS50887"/>
    </source>
</evidence>
<gene>
    <name evidence="8" type="ORF">GQF02_03300</name>
</gene>
<evidence type="ECO:0000256" key="6">
    <source>
        <dbReference type="SAM" id="Coils"/>
    </source>
</evidence>
<dbReference type="SMART" id="SM00267">
    <property type="entry name" value="GGDEF"/>
    <property type="match status" value="1"/>
</dbReference>
<dbReference type="Pfam" id="PF01814">
    <property type="entry name" value="Hemerythrin"/>
    <property type="match status" value="1"/>
</dbReference>
<dbReference type="PROSITE" id="PS50887">
    <property type="entry name" value="GGDEF"/>
    <property type="match status" value="1"/>
</dbReference>
<comment type="catalytic activity">
    <reaction evidence="5">
        <text>2 GTP = 3',3'-c-di-GMP + 2 diphosphate</text>
        <dbReference type="Rhea" id="RHEA:24898"/>
        <dbReference type="ChEBI" id="CHEBI:33019"/>
        <dbReference type="ChEBI" id="CHEBI:37565"/>
        <dbReference type="ChEBI" id="CHEBI:58805"/>
        <dbReference type="EC" id="2.7.7.65"/>
    </reaction>
</comment>
<dbReference type="SUPFAM" id="SSF47188">
    <property type="entry name" value="Hemerythrin-like"/>
    <property type="match status" value="1"/>
</dbReference>
<dbReference type="InterPro" id="IPR000160">
    <property type="entry name" value="GGDEF_dom"/>
</dbReference>